<dbReference type="PANTHER" id="PTHR14241">
    <property type="entry name" value="INTERFERON-INDUCED PROTEIN 44"/>
    <property type="match status" value="1"/>
</dbReference>
<dbReference type="GO" id="GO:0006955">
    <property type="term" value="P:immune response"/>
    <property type="evidence" value="ECO:0007669"/>
    <property type="project" value="TreeGrafter"/>
</dbReference>
<evidence type="ECO:0000313" key="1">
    <source>
        <dbReference type="Ensembl" id="ENSSLUP00000031082.1"/>
    </source>
</evidence>
<dbReference type="Gene3D" id="3.40.50.300">
    <property type="entry name" value="P-loop containing nucleotide triphosphate hydrolases"/>
    <property type="match status" value="1"/>
</dbReference>
<reference evidence="1" key="1">
    <citation type="submission" date="2025-08" db="UniProtKB">
        <authorList>
            <consortium name="Ensembl"/>
        </authorList>
    </citation>
    <scope>IDENTIFICATION</scope>
</reference>
<dbReference type="AlphaFoldDB" id="A0A8C9YZX0"/>
<accession>A0A8C9YZX0</accession>
<proteinExistence type="predicted"/>
<dbReference type="Ensembl" id="ENSSLUT00000032076.1">
    <property type="protein sequence ID" value="ENSSLUP00000031082.1"/>
    <property type="gene ID" value="ENSSLUG00000013893.1"/>
</dbReference>
<dbReference type="SUPFAM" id="SSF52540">
    <property type="entry name" value="P-loop containing nucleoside triphosphate hydrolases"/>
    <property type="match status" value="1"/>
</dbReference>
<dbReference type="InterPro" id="IPR027417">
    <property type="entry name" value="P-loop_NTPase"/>
</dbReference>
<dbReference type="PANTHER" id="PTHR14241:SF1">
    <property type="entry name" value="INTERFERON-INDUCED PROTEIN 44-RELATED"/>
    <property type="match status" value="1"/>
</dbReference>
<dbReference type="Proteomes" id="UP000694568">
    <property type="component" value="Unplaced"/>
</dbReference>
<sequence length="267" mass="30141">MFLSLSRDKQSDLQSVKDYRPQTDGQLLRILLHGPVGAGKSSFINSVQSVLHGRMYAHVLADNTSGSSFSVHRKRRPDTFYPFVFNDIMGLDKDIDRGVHVDDVKLAMKGQVKEGYRFNPESALSDDDQFYNEHPTNNDKVHVLVSVVDANTLSIKSDKAVAKIRTIRIEASELNIPQVAILTKIDKVCPELNEDLKNIYKVKLLKERMEKFSVEVGIPMNCIFPLKNYDSEINLNNDVDSLILSAMKHIINLGDDCINFIKSQSKC</sequence>
<evidence type="ECO:0000313" key="2">
    <source>
        <dbReference type="Proteomes" id="UP000694568"/>
    </source>
</evidence>
<dbReference type="CDD" id="cd00882">
    <property type="entry name" value="Ras_like_GTPase"/>
    <property type="match status" value="1"/>
</dbReference>
<evidence type="ECO:0008006" key="3">
    <source>
        <dbReference type="Google" id="ProtNLM"/>
    </source>
</evidence>
<reference evidence="1" key="2">
    <citation type="submission" date="2025-09" db="UniProtKB">
        <authorList>
            <consortium name="Ensembl"/>
        </authorList>
    </citation>
    <scope>IDENTIFICATION</scope>
</reference>
<organism evidence="1 2">
    <name type="scientific">Sander lucioperca</name>
    <name type="common">Pike-perch</name>
    <name type="synonym">Perca lucioperca</name>
    <dbReference type="NCBI Taxonomy" id="283035"/>
    <lineage>
        <taxon>Eukaryota</taxon>
        <taxon>Metazoa</taxon>
        <taxon>Chordata</taxon>
        <taxon>Craniata</taxon>
        <taxon>Vertebrata</taxon>
        <taxon>Euteleostomi</taxon>
        <taxon>Actinopterygii</taxon>
        <taxon>Neopterygii</taxon>
        <taxon>Teleostei</taxon>
        <taxon>Neoteleostei</taxon>
        <taxon>Acanthomorphata</taxon>
        <taxon>Eupercaria</taxon>
        <taxon>Perciformes</taxon>
        <taxon>Percoidei</taxon>
        <taxon>Percidae</taxon>
        <taxon>Luciopercinae</taxon>
        <taxon>Sander</taxon>
    </lineage>
</organism>
<keyword evidence="2" id="KW-1185">Reference proteome</keyword>
<name>A0A8C9YZX0_SANLU</name>
<dbReference type="GeneTree" id="ENSGT00940000160560"/>
<protein>
    <recommendedName>
        <fullName evidence="3">G domain-containing protein</fullName>
    </recommendedName>
</protein>